<dbReference type="EMBL" id="JBITPR010000063">
    <property type="protein sequence ID" value="MFI7875746.1"/>
    <property type="molecule type" value="Genomic_DNA"/>
</dbReference>
<reference evidence="2 3" key="1">
    <citation type="submission" date="2024-07" db="EMBL/GenBank/DDBJ databases">
        <title>Whole genome sequencing of Prodigiosin pigment-producing Streptomyces salinarius isolated from rhizosphere soil of Arachis hypogaea.</title>
        <authorList>
            <person name="Vidhya A."/>
            <person name="Ramya S."/>
        </authorList>
    </citation>
    <scope>NUCLEOTIDE SEQUENCE [LARGE SCALE GENOMIC DNA]</scope>
    <source>
        <strain evidence="2 3">VRMG2420</strain>
    </source>
</reference>
<comment type="caution">
    <text evidence="2">The sequence shown here is derived from an EMBL/GenBank/DDBJ whole genome shotgun (WGS) entry which is preliminary data.</text>
</comment>
<evidence type="ECO:0000313" key="2">
    <source>
        <dbReference type="EMBL" id="MFI7875746.1"/>
    </source>
</evidence>
<keyword evidence="3" id="KW-1185">Reference proteome</keyword>
<evidence type="ECO:0000313" key="3">
    <source>
        <dbReference type="Proteomes" id="UP001614264"/>
    </source>
</evidence>
<dbReference type="Proteomes" id="UP001614264">
    <property type="component" value="Unassembled WGS sequence"/>
</dbReference>
<proteinExistence type="predicted"/>
<feature type="chain" id="PRO_5045223538" description="Secreted protein" evidence="1">
    <location>
        <begin position="26"/>
        <end position="157"/>
    </location>
</feature>
<protein>
    <recommendedName>
        <fullName evidence="4">Secreted protein</fullName>
    </recommendedName>
</protein>
<keyword evidence="1" id="KW-0732">Signal</keyword>
<accession>A0ABW8BL30</accession>
<organism evidence="2 3">
    <name type="scientific">Streptomyces salinarius</name>
    <dbReference type="NCBI Taxonomy" id="2762598"/>
    <lineage>
        <taxon>Bacteria</taxon>
        <taxon>Bacillati</taxon>
        <taxon>Actinomycetota</taxon>
        <taxon>Actinomycetes</taxon>
        <taxon>Kitasatosporales</taxon>
        <taxon>Streptomycetaceae</taxon>
        <taxon>Streptomyces</taxon>
    </lineage>
</organism>
<feature type="signal peptide" evidence="1">
    <location>
        <begin position="1"/>
        <end position="25"/>
    </location>
</feature>
<gene>
    <name evidence="2" type="ORF">AB4829_34765</name>
</gene>
<evidence type="ECO:0000256" key="1">
    <source>
        <dbReference type="SAM" id="SignalP"/>
    </source>
</evidence>
<dbReference type="RefSeq" id="WP_399594835.1">
    <property type="nucleotide sequence ID" value="NZ_JBITPR010000063.1"/>
</dbReference>
<sequence>MKRRVLGLLAAAFSTVLIATTPASAHSTNDWVKTTQGAPAGWAHRTAKSYVGGVQQETDIYWQDNGEVWVQSRVWDRSTDGYCAAVQIRYEISERPGKWAGHWHYRPVGGALDCAFAESIPQYSANWMARYPTRKVAARACHANSKGQIVECEGTWH</sequence>
<name>A0ABW8BL30_9ACTN</name>
<evidence type="ECO:0008006" key="4">
    <source>
        <dbReference type="Google" id="ProtNLM"/>
    </source>
</evidence>